<dbReference type="FunFam" id="3.30.2310.10:FF:000002">
    <property type="entry name" value="tRNA methyltransferase O"/>
    <property type="match status" value="1"/>
</dbReference>
<feature type="coiled-coil region" evidence="3">
    <location>
        <begin position="4"/>
        <end position="31"/>
    </location>
</feature>
<dbReference type="Pfam" id="PF01980">
    <property type="entry name" value="TrmO_N"/>
    <property type="match status" value="1"/>
</dbReference>
<dbReference type="CDD" id="cd09281">
    <property type="entry name" value="UPF0066"/>
    <property type="match status" value="1"/>
</dbReference>
<name>A0AAD9MPK5_9ANNE</name>
<evidence type="ECO:0000256" key="4">
    <source>
        <dbReference type="SAM" id="MobiDB-lite"/>
    </source>
</evidence>
<dbReference type="InterPro" id="IPR040372">
    <property type="entry name" value="YaeB-like"/>
</dbReference>
<dbReference type="NCBIfam" id="TIGR00104">
    <property type="entry name" value="tRNA_TsaA"/>
    <property type="match status" value="1"/>
</dbReference>
<sequence>MVDVIELKKELQTARSELKNIRHQLAALKKVCQKDITSIRDLLEQRSKDGSSCATLLSEEKRKVSCMPDKGKVSDSWQFRPVGFVQSVFMEKNGTPRQANVCQSSQAVIEISKDLYNNPEHSLEGLSEYSHLWLLYVFHKNNSAYNKAKVAPPRLNGIKLGVFSTRSPYRPCPIGLSLVRLDHISGHCLHLSGVDILNGTPVLDIKPYIPQYDNPEWGLFLKNPLDCLDTGGRLPSNKSSKDGSFDESSFKTSSNPDLNKESMLTSKKSQLDDHKQCFRSEGDDKDLLHSTTNLEAPCDAAMITDHSISSKQKSNSNNESQYLDVTKKNTTDRNITIAQWIQKPPIPTLTVIFSNRAENDLRIVTAEQHPSRSIAGEQSTREAIVSILAADPRSTYRRQHCTDRLYYFTVDQLHVTSWFEDDVVEVLRIKMLTTEPRRQFTS</sequence>
<evidence type="ECO:0000256" key="1">
    <source>
        <dbReference type="ARBA" id="ARBA00022691"/>
    </source>
</evidence>
<evidence type="ECO:0000256" key="2">
    <source>
        <dbReference type="ARBA" id="ARBA00033753"/>
    </source>
</evidence>
<keyword evidence="1" id="KW-0949">S-adenosyl-L-methionine</keyword>
<dbReference type="PROSITE" id="PS51668">
    <property type="entry name" value="TSAA_2"/>
    <property type="match status" value="1"/>
</dbReference>
<dbReference type="InterPro" id="IPR036413">
    <property type="entry name" value="YaeB-like_sf"/>
</dbReference>
<reference evidence="6" key="1">
    <citation type="journal article" date="2023" name="Mol. Biol. Evol.">
        <title>Third-Generation Sequencing Reveals the Adaptive Role of the Epigenome in Three Deep-Sea Polychaetes.</title>
        <authorList>
            <person name="Perez M."/>
            <person name="Aroh O."/>
            <person name="Sun Y."/>
            <person name="Lan Y."/>
            <person name="Juniper S.K."/>
            <person name="Young C.R."/>
            <person name="Angers B."/>
            <person name="Qian P.Y."/>
        </authorList>
    </citation>
    <scope>NUCLEOTIDE SEQUENCE</scope>
    <source>
        <strain evidence="6">P08H-3</strain>
    </source>
</reference>
<dbReference type="Gene3D" id="2.40.30.70">
    <property type="entry name" value="YaeB-like"/>
    <property type="match status" value="1"/>
</dbReference>
<keyword evidence="7" id="KW-1185">Reference proteome</keyword>
<evidence type="ECO:0000256" key="3">
    <source>
        <dbReference type="SAM" id="Coils"/>
    </source>
</evidence>
<dbReference type="PANTHER" id="PTHR12818:SF0">
    <property type="entry name" value="TRNA (ADENINE(37)-N6)-METHYLTRANSFERASE"/>
    <property type="match status" value="1"/>
</dbReference>
<dbReference type="SUPFAM" id="SSF118196">
    <property type="entry name" value="YaeB-like"/>
    <property type="match status" value="1"/>
</dbReference>
<keyword evidence="3" id="KW-0175">Coiled coil</keyword>
<evidence type="ECO:0000259" key="5">
    <source>
        <dbReference type="PROSITE" id="PS51668"/>
    </source>
</evidence>
<accession>A0AAD9MPK5</accession>
<feature type="domain" description="TsaA-like" evidence="5">
    <location>
        <begin position="79"/>
        <end position="217"/>
    </location>
</feature>
<evidence type="ECO:0000313" key="6">
    <source>
        <dbReference type="EMBL" id="KAK2141262.1"/>
    </source>
</evidence>
<feature type="region of interest" description="Disordered" evidence="4">
    <location>
        <begin position="232"/>
        <end position="272"/>
    </location>
</feature>
<gene>
    <name evidence="6" type="ORF">LSH36_1133g00001</name>
</gene>
<dbReference type="AlphaFoldDB" id="A0AAD9MPK5"/>
<proteinExistence type="inferred from homology"/>
<evidence type="ECO:0000313" key="7">
    <source>
        <dbReference type="Proteomes" id="UP001208570"/>
    </source>
</evidence>
<dbReference type="Proteomes" id="UP001208570">
    <property type="component" value="Unassembled WGS sequence"/>
</dbReference>
<organism evidence="6 7">
    <name type="scientific">Paralvinella palmiformis</name>
    <dbReference type="NCBI Taxonomy" id="53620"/>
    <lineage>
        <taxon>Eukaryota</taxon>
        <taxon>Metazoa</taxon>
        <taxon>Spiralia</taxon>
        <taxon>Lophotrochozoa</taxon>
        <taxon>Annelida</taxon>
        <taxon>Polychaeta</taxon>
        <taxon>Sedentaria</taxon>
        <taxon>Canalipalpata</taxon>
        <taxon>Terebellida</taxon>
        <taxon>Terebelliformia</taxon>
        <taxon>Alvinellidae</taxon>
        <taxon>Paralvinella</taxon>
    </lineage>
</organism>
<dbReference type="EMBL" id="JAODUP010001133">
    <property type="protein sequence ID" value="KAK2141262.1"/>
    <property type="molecule type" value="Genomic_DNA"/>
</dbReference>
<protein>
    <recommendedName>
        <fullName evidence="5">TsaA-like domain-containing protein</fullName>
    </recommendedName>
</protein>
<dbReference type="InterPro" id="IPR023370">
    <property type="entry name" value="TrmO-like_N"/>
</dbReference>
<dbReference type="InterPro" id="IPR036414">
    <property type="entry name" value="YaeB_N_sf"/>
</dbReference>
<dbReference type="PANTHER" id="PTHR12818">
    <property type="entry name" value="TRNA (ADENINE(37)-N6)-METHYLTRANSFERASE"/>
    <property type="match status" value="1"/>
</dbReference>
<comment type="caution">
    <text evidence="6">The sequence shown here is derived from an EMBL/GenBank/DDBJ whole genome shotgun (WGS) entry which is preliminary data.</text>
</comment>
<dbReference type="Gene3D" id="3.30.2310.10">
    <property type="entry name" value="YaeB-like"/>
    <property type="match status" value="1"/>
</dbReference>
<feature type="compositionally biased region" description="Polar residues" evidence="4">
    <location>
        <begin position="246"/>
        <end position="268"/>
    </location>
</feature>
<comment type="similarity">
    <text evidence="2">Belongs to the tRNA methyltransferase O family.</text>
</comment>